<organism evidence="2">
    <name type="scientific">freshwater metagenome</name>
    <dbReference type="NCBI Taxonomy" id="449393"/>
    <lineage>
        <taxon>unclassified sequences</taxon>
        <taxon>metagenomes</taxon>
        <taxon>ecological metagenomes</taxon>
    </lineage>
</organism>
<evidence type="ECO:0000313" key="2">
    <source>
        <dbReference type="EMBL" id="CAB4716251.1"/>
    </source>
</evidence>
<feature type="domain" description="Thiaminase-2/PQQC" evidence="1">
    <location>
        <begin position="15"/>
        <end position="210"/>
    </location>
</feature>
<dbReference type="Gene3D" id="1.20.910.10">
    <property type="entry name" value="Heme oxygenase-like"/>
    <property type="match status" value="1"/>
</dbReference>
<evidence type="ECO:0000313" key="3">
    <source>
        <dbReference type="EMBL" id="CAB4735803.1"/>
    </source>
</evidence>
<dbReference type="InterPro" id="IPR016084">
    <property type="entry name" value="Haem_Oase-like_multi-hlx"/>
</dbReference>
<accession>A0A6J6QWM6</accession>
<evidence type="ECO:0000313" key="5">
    <source>
        <dbReference type="EMBL" id="CAB5007013.1"/>
    </source>
</evidence>
<dbReference type="EMBL" id="CAEZXZ010000230">
    <property type="protein sequence ID" value="CAB4716251.1"/>
    <property type="molecule type" value="Genomic_DNA"/>
</dbReference>
<dbReference type="EMBL" id="CAEZZA010000001">
    <property type="protein sequence ID" value="CAB4735803.1"/>
    <property type="molecule type" value="Genomic_DNA"/>
</dbReference>
<dbReference type="InterPro" id="IPR004305">
    <property type="entry name" value="Thiaminase-2/PQQC"/>
</dbReference>
<dbReference type="AlphaFoldDB" id="A0A6J6QWM6"/>
<dbReference type="SUPFAM" id="SSF48613">
    <property type="entry name" value="Heme oxygenase-like"/>
    <property type="match status" value="1"/>
</dbReference>
<protein>
    <submittedName>
        <fullName evidence="2">Unannotated protein</fullName>
    </submittedName>
</protein>
<sequence length="216" mass="24739">MTSYFEEFTNAEAVLWNKYLNHPWMNGIREGSLTSDQFQFFLVQDMPYQRDFLNALLITSTRVVDPQAFLTLRDFISAEVEFEADLLDSAGVPWTFERWAAGPSREAYMNHLTRVAMEGTPGQVCAALLPCAAGFTGAMAEPSPKSSHPVIYQKWLEFYERPEQFSFSSALVRTFENEMAEAPATEIAHCKMIFTRSVQHQISVLDAAWRTEDRWQ</sequence>
<dbReference type="EMBL" id="CAFBLV010000023">
    <property type="protein sequence ID" value="CAB4862249.1"/>
    <property type="molecule type" value="Genomic_DNA"/>
</dbReference>
<reference evidence="2" key="1">
    <citation type="submission" date="2020-05" db="EMBL/GenBank/DDBJ databases">
        <authorList>
            <person name="Chiriac C."/>
            <person name="Salcher M."/>
            <person name="Ghai R."/>
            <person name="Kavagutti S V."/>
        </authorList>
    </citation>
    <scope>NUCLEOTIDE SEQUENCE</scope>
</reference>
<proteinExistence type="predicted"/>
<evidence type="ECO:0000313" key="4">
    <source>
        <dbReference type="EMBL" id="CAB4862249.1"/>
    </source>
</evidence>
<dbReference type="EMBL" id="CAFBPJ010000010">
    <property type="protein sequence ID" value="CAB5007013.1"/>
    <property type="molecule type" value="Genomic_DNA"/>
</dbReference>
<dbReference type="InterPro" id="IPR050967">
    <property type="entry name" value="Thiamine_Salvage_TenA"/>
</dbReference>
<dbReference type="PANTHER" id="PTHR43198">
    <property type="entry name" value="BIFUNCTIONAL TH2 PROTEIN"/>
    <property type="match status" value="1"/>
</dbReference>
<evidence type="ECO:0000259" key="1">
    <source>
        <dbReference type="Pfam" id="PF03070"/>
    </source>
</evidence>
<gene>
    <name evidence="2" type="ORF">UFOPK2625_01279</name>
    <name evidence="3" type="ORF">UFOPK2809_00015</name>
    <name evidence="4" type="ORF">UFOPK3425_00219</name>
    <name evidence="5" type="ORF">UFOPK4092_00175</name>
</gene>
<dbReference type="Pfam" id="PF03070">
    <property type="entry name" value="TENA_THI-4"/>
    <property type="match status" value="1"/>
</dbReference>
<dbReference type="PANTHER" id="PTHR43198:SF2">
    <property type="entry name" value="SI:CH1073-67J19.1-RELATED"/>
    <property type="match status" value="1"/>
</dbReference>
<name>A0A6J6QWM6_9ZZZZ</name>
<dbReference type="GO" id="GO:0005829">
    <property type="term" value="C:cytosol"/>
    <property type="evidence" value="ECO:0007669"/>
    <property type="project" value="TreeGrafter"/>
</dbReference>